<dbReference type="RefSeq" id="WP_071928098.1">
    <property type="nucleotide sequence ID" value="NZ_CP018082.1"/>
</dbReference>
<feature type="domain" description="YCII-related" evidence="2">
    <location>
        <begin position="1"/>
        <end position="113"/>
    </location>
</feature>
<keyword evidence="4" id="KW-1185">Reference proteome</keyword>
<dbReference type="Pfam" id="PF03795">
    <property type="entry name" value="YCII"/>
    <property type="match status" value="1"/>
</dbReference>
<proteinExistence type="inferred from homology"/>
<sequence>MKYLLLIYSAPQTWSALTPEERARVVREHSALERELTESGEYIGGSALADPEQSKAVRFRDGSPVVTDGPYLEAKEHLAGYDMIDCESMERAMEIVARNPHIRLGGVEVRPLIDPCGLEM</sequence>
<evidence type="ECO:0000313" key="4">
    <source>
        <dbReference type="Proteomes" id="UP000183810"/>
    </source>
</evidence>
<dbReference type="SUPFAM" id="SSF54909">
    <property type="entry name" value="Dimeric alpha+beta barrel"/>
    <property type="match status" value="1"/>
</dbReference>
<dbReference type="Proteomes" id="UP000183810">
    <property type="component" value="Chromosome"/>
</dbReference>
<dbReference type="InterPro" id="IPR011008">
    <property type="entry name" value="Dimeric_a/b-barrel"/>
</dbReference>
<accession>A0A1J0VSC5</accession>
<dbReference type="Gene3D" id="3.30.70.1060">
    <property type="entry name" value="Dimeric alpha+beta barrel"/>
    <property type="match status" value="1"/>
</dbReference>
<dbReference type="AlphaFoldDB" id="A0A1J0VSC5"/>
<dbReference type="KEGG" id="nsl:BOX37_14235"/>
<dbReference type="InterPro" id="IPR005545">
    <property type="entry name" value="YCII"/>
</dbReference>
<dbReference type="PANTHER" id="PTHR35174">
    <property type="entry name" value="BLL7171 PROTEIN-RELATED"/>
    <property type="match status" value="1"/>
</dbReference>
<dbReference type="EMBL" id="CP018082">
    <property type="protein sequence ID" value="APE34914.1"/>
    <property type="molecule type" value="Genomic_DNA"/>
</dbReference>
<evidence type="ECO:0000259" key="2">
    <source>
        <dbReference type="Pfam" id="PF03795"/>
    </source>
</evidence>
<organism evidence="3 4">
    <name type="scientific">Nocardia mangyaensis</name>
    <dbReference type="NCBI Taxonomy" id="2213200"/>
    <lineage>
        <taxon>Bacteria</taxon>
        <taxon>Bacillati</taxon>
        <taxon>Actinomycetota</taxon>
        <taxon>Actinomycetes</taxon>
        <taxon>Mycobacteriales</taxon>
        <taxon>Nocardiaceae</taxon>
        <taxon>Nocardia</taxon>
    </lineage>
</organism>
<name>A0A1J0VSC5_9NOCA</name>
<dbReference type="PANTHER" id="PTHR35174:SF3">
    <property type="entry name" value="BLL7171 PROTEIN"/>
    <property type="match status" value="1"/>
</dbReference>
<reference evidence="3" key="1">
    <citation type="submission" date="2016-11" db="EMBL/GenBank/DDBJ databases">
        <authorList>
            <person name="Jaros S."/>
            <person name="Januszkiewicz K."/>
            <person name="Wedrychowicz H."/>
        </authorList>
    </citation>
    <scope>NUCLEOTIDE SEQUENCE [LARGE SCALE GENOMIC DNA]</scope>
    <source>
        <strain evidence="3">Y48</strain>
    </source>
</reference>
<gene>
    <name evidence="3" type="ORF">BOX37_14235</name>
</gene>
<evidence type="ECO:0000313" key="3">
    <source>
        <dbReference type="EMBL" id="APE34914.1"/>
    </source>
</evidence>
<protein>
    <recommendedName>
        <fullName evidence="2">YCII-related domain-containing protein</fullName>
    </recommendedName>
</protein>
<dbReference type="OrthoDB" id="668782at2"/>
<comment type="similarity">
    <text evidence="1">Belongs to the YciI family.</text>
</comment>
<evidence type="ECO:0000256" key="1">
    <source>
        <dbReference type="ARBA" id="ARBA00007689"/>
    </source>
</evidence>